<evidence type="ECO:0000313" key="11">
    <source>
        <dbReference type="EMBL" id="MCZ0805633.1"/>
    </source>
</evidence>
<feature type="domain" description="Aminotransferase class I/classII large" evidence="10">
    <location>
        <begin position="28"/>
        <end position="356"/>
    </location>
</feature>
<proteinExistence type="predicted"/>
<sequence length="369" mass="41841">MIMIERFGHGGDIWTAAESFGLEADRILDYSSNINPFGPPEQLFSILKQALPQVLRYPDPTCRNLRKAVANSLGSHIQPENILVGNGAAECLHLAVSALKPQIVGIICPSFSEYEAIARQADCEIRMLFTKKEEQFLPDVEELCAFVKQVDMLFIGHPNNPTGNFLPRNELQKVAEACEQHKTYLCVDEAFLDFVNQSEKHSLVTDLHKLPHVLLFRSMTKMYAIAGLRLGYVMGQEQVIRRLKSKQISWSVNHLAQVAGEFLLQQHDYVLRTQEYVTTQRASLLASLETLPGITTFRSETNYLLVHVDSTQSQLLQEEMAKRGILIRNCSMYPGLGEGYIRLAIKTKEENERMVSVFRESLQILSTRR</sequence>
<dbReference type="InterPro" id="IPR004838">
    <property type="entry name" value="NHTrfase_class1_PyrdxlP-BS"/>
</dbReference>
<reference evidence="11" key="1">
    <citation type="submission" date="2022-09" db="EMBL/GenBank/DDBJ databases">
        <title>Genome analysis and characterization of larvicidal activity of Brevibacillus strains.</title>
        <authorList>
            <person name="Patrusheva E.V."/>
            <person name="Izotova A.O."/>
            <person name="Toshchakov S.V."/>
            <person name="Sineoky S.P."/>
        </authorList>
    </citation>
    <scope>NUCLEOTIDE SEQUENCE</scope>
    <source>
        <strain evidence="11">VKPM_B-13247</strain>
    </source>
</reference>
<keyword evidence="7 11" id="KW-0456">Lyase</keyword>
<dbReference type="InterPro" id="IPR005860">
    <property type="entry name" value="CobD"/>
</dbReference>
<dbReference type="EC" id="4.1.1.81" evidence="4"/>
<evidence type="ECO:0000313" key="12">
    <source>
        <dbReference type="Proteomes" id="UP001077662"/>
    </source>
</evidence>
<dbReference type="AlphaFoldDB" id="A0AAP3DCQ2"/>
<gene>
    <name evidence="11" type="primary">cobD</name>
    <name evidence="11" type="ORF">O0554_01695</name>
</gene>
<dbReference type="GO" id="GO:0048472">
    <property type="term" value="F:threonine-phosphate decarboxylase activity"/>
    <property type="evidence" value="ECO:0007669"/>
    <property type="project" value="UniProtKB-EC"/>
</dbReference>
<dbReference type="GO" id="GO:0009236">
    <property type="term" value="P:cobalamin biosynthetic process"/>
    <property type="evidence" value="ECO:0007669"/>
    <property type="project" value="UniProtKB-KW"/>
</dbReference>
<evidence type="ECO:0000256" key="8">
    <source>
        <dbReference type="ARBA" id="ARBA00029996"/>
    </source>
</evidence>
<dbReference type="Proteomes" id="UP001077662">
    <property type="component" value="Unassembled WGS sequence"/>
</dbReference>
<dbReference type="PROSITE" id="PS00105">
    <property type="entry name" value="AA_TRANSFER_CLASS_1"/>
    <property type="match status" value="1"/>
</dbReference>
<dbReference type="CDD" id="cd00609">
    <property type="entry name" value="AAT_like"/>
    <property type="match status" value="1"/>
</dbReference>
<comment type="caution">
    <text evidence="11">The sequence shown here is derived from an EMBL/GenBank/DDBJ whole genome shotgun (WGS) entry which is preliminary data.</text>
</comment>
<comment type="catalytic activity">
    <reaction evidence="9">
        <text>O-phospho-L-threonine + H(+) = (R)-1-aminopropan-2-yl phosphate + CO2</text>
        <dbReference type="Rhea" id="RHEA:11492"/>
        <dbReference type="ChEBI" id="CHEBI:15378"/>
        <dbReference type="ChEBI" id="CHEBI:16526"/>
        <dbReference type="ChEBI" id="CHEBI:58563"/>
        <dbReference type="ChEBI" id="CHEBI:58675"/>
        <dbReference type="EC" id="4.1.1.81"/>
    </reaction>
</comment>
<name>A0AAP3DCQ2_BRELA</name>
<dbReference type="InterPro" id="IPR015424">
    <property type="entry name" value="PyrdxlP-dep_Trfase"/>
</dbReference>
<protein>
    <recommendedName>
        <fullName evidence="4">threonine-phosphate decarboxylase</fullName>
        <ecNumber evidence="4">4.1.1.81</ecNumber>
    </recommendedName>
    <alternativeName>
        <fullName evidence="8">L-threonine-O-3-phosphate decarboxylase</fullName>
    </alternativeName>
</protein>
<dbReference type="InterPro" id="IPR015422">
    <property type="entry name" value="PyrdxlP-dep_Trfase_small"/>
</dbReference>
<evidence type="ECO:0000259" key="10">
    <source>
        <dbReference type="Pfam" id="PF00155"/>
    </source>
</evidence>
<evidence type="ECO:0000256" key="5">
    <source>
        <dbReference type="ARBA" id="ARBA00022573"/>
    </source>
</evidence>
<keyword evidence="5" id="KW-0169">Cobalamin biosynthesis</keyword>
<evidence type="ECO:0000256" key="7">
    <source>
        <dbReference type="ARBA" id="ARBA00023239"/>
    </source>
</evidence>
<dbReference type="PANTHER" id="PTHR42885:SF1">
    <property type="entry name" value="THREONINE-PHOSPHATE DECARBOXYLASE"/>
    <property type="match status" value="1"/>
</dbReference>
<evidence type="ECO:0000256" key="6">
    <source>
        <dbReference type="ARBA" id="ARBA00022898"/>
    </source>
</evidence>
<accession>A0AAP3DCQ2</accession>
<dbReference type="Pfam" id="PF00155">
    <property type="entry name" value="Aminotran_1_2"/>
    <property type="match status" value="1"/>
</dbReference>
<dbReference type="Gene3D" id="3.90.1150.10">
    <property type="entry name" value="Aspartate Aminotransferase, domain 1"/>
    <property type="match status" value="1"/>
</dbReference>
<evidence type="ECO:0000256" key="4">
    <source>
        <dbReference type="ARBA" id="ARBA00012285"/>
    </source>
</evidence>
<comment type="function">
    <text evidence="2">Decarboxylates L-threonine-O-3-phosphate to yield (R)-1-amino-2-propanol O-2-phosphate, the precursor for the linkage between the nucleotide loop and the corrin ring in cobalamin.</text>
</comment>
<dbReference type="EMBL" id="JAPTNE010000002">
    <property type="protein sequence ID" value="MCZ0805633.1"/>
    <property type="molecule type" value="Genomic_DNA"/>
</dbReference>
<keyword evidence="6" id="KW-0663">Pyridoxal phosphate</keyword>
<dbReference type="NCBIfam" id="TIGR01140">
    <property type="entry name" value="L_thr_O3P_dcar"/>
    <property type="match status" value="1"/>
</dbReference>
<evidence type="ECO:0000256" key="9">
    <source>
        <dbReference type="ARBA" id="ARBA00048531"/>
    </source>
</evidence>
<dbReference type="InterPro" id="IPR004839">
    <property type="entry name" value="Aminotransferase_I/II_large"/>
</dbReference>
<comment type="pathway">
    <text evidence="3">Cofactor biosynthesis; adenosylcobalamin biosynthesis.</text>
</comment>
<organism evidence="11 12">
    <name type="scientific">Brevibacillus laterosporus</name>
    <name type="common">Bacillus laterosporus</name>
    <dbReference type="NCBI Taxonomy" id="1465"/>
    <lineage>
        <taxon>Bacteria</taxon>
        <taxon>Bacillati</taxon>
        <taxon>Bacillota</taxon>
        <taxon>Bacilli</taxon>
        <taxon>Bacillales</taxon>
        <taxon>Paenibacillaceae</taxon>
        <taxon>Brevibacillus</taxon>
    </lineage>
</organism>
<dbReference type="SUPFAM" id="SSF53383">
    <property type="entry name" value="PLP-dependent transferases"/>
    <property type="match status" value="1"/>
</dbReference>
<evidence type="ECO:0000256" key="3">
    <source>
        <dbReference type="ARBA" id="ARBA00004953"/>
    </source>
</evidence>
<dbReference type="Gene3D" id="3.40.640.10">
    <property type="entry name" value="Type I PLP-dependent aspartate aminotransferase-like (Major domain)"/>
    <property type="match status" value="1"/>
</dbReference>
<dbReference type="PANTHER" id="PTHR42885">
    <property type="entry name" value="HISTIDINOL-PHOSPHATE AMINOTRANSFERASE-RELATED"/>
    <property type="match status" value="1"/>
</dbReference>
<dbReference type="InterPro" id="IPR015421">
    <property type="entry name" value="PyrdxlP-dep_Trfase_major"/>
</dbReference>
<dbReference type="RefSeq" id="WP_258432725.1">
    <property type="nucleotide sequence ID" value="NZ_JANSGW010000002.1"/>
</dbReference>
<evidence type="ECO:0000256" key="2">
    <source>
        <dbReference type="ARBA" id="ARBA00003444"/>
    </source>
</evidence>
<dbReference type="GO" id="GO:0030170">
    <property type="term" value="F:pyridoxal phosphate binding"/>
    <property type="evidence" value="ECO:0007669"/>
    <property type="project" value="InterPro"/>
</dbReference>
<evidence type="ECO:0000256" key="1">
    <source>
        <dbReference type="ARBA" id="ARBA00001933"/>
    </source>
</evidence>
<comment type="cofactor">
    <cofactor evidence="1">
        <name>pyridoxal 5'-phosphate</name>
        <dbReference type="ChEBI" id="CHEBI:597326"/>
    </cofactor>
</comment>